<sequence>MNLSVSCSATLAATGTPAPSPGPSTCWWLSSRTAASLAARFMLGSASGESCGRGTMRWKFSSTSRQSPDSRPGWVPQAK</sequence>
<accession>A0A1I8FKR2</accession>
<evidence type="ECO:0000313" key="2">
    <source>
        <dbReference type="Proteomes" id="UP000095280"/>
    </source>
</evidence>
<reference evidence="3" key="1">
    <citation type="submission" date="2016-11" db="UniProtKB">
        <authorList>
            <consortium name="WormBaseParasite"/>
        </authorList>
    </citation>
    <scope>IDENTIFICATION</scope>
</reference>
<feature type="compositionally biased region" description="Polar residues" evidence="1">
    <location>
        <begin position="60"/>
        <end position="69"/>
    </location>
</feature>
<name>A0A1I8FKR2_9PLAT</name>
<evidence type="ECO:0000313" key="3">
    <source>
        <dbReference type="WBParaSite" id="maker-unitig_38084-snap-gene-0.2-mRNA-1"/>
    </source>
</evidence>
<feature type="region of interest" description="Disordered" evidence="1">
    <location>
        <begin position="49"/>
        <end position="79"/>
    </location>
</feature>
<keyword evidence="2" id="KW-1185">Reference proteome</keyword>
<proteinExistence type="predicted"/>
<dbReference type="AlphaFoldDB" id="A0A1I8FKR2"/>
<evidence type="ECO:0000256" key="1">
    <source>
        <dbReference type="SAM" id="MobiDB-lite"/>
    </source>
</evidence>
<dbReference type="Proteomes" id="UP000095280">
    <property type="component" value="Unplaced"/>
</dbReference>
<protein>
    <submittedName>
        <fullName evidence="3">Secreted protein</fullName>
    </submittedName>
</protein>
<organism evidence="2 3">
    <name type="scientific">Macrostomum lignano</name>
    <dbReference type="NCBI Taxonomy" id="282301"/>
    <lineage>
        <taxon>Eukaryota</taxon>
        <taxon>Metazoa</taxon>
        <taxon>Spiralia</taxon>
        <taxon>Lophotrochozoa</taxon>
        <taxon>Platyhelminthes</taxon>
        <taxon>Rhabditophora</taxon>
        <taxon>Macrostomorpha</taxon>
        <taxon>Macrostomida</taxon>
        <taxon>Macrostomidae</taxon>
        <taxon>Macrostomum</taxon>
    </lineage>
</organism>
<dbReference type="WBParaSite" id="maker-unitig_38084-snap-gene-0.2-mRNA-1">
    <property type="protein sequence ID" value="maker-unitig_38084-snap-gene-0.2-mRNA-1"/>
    <property type="gene ID" value="maker-unitig_38084-snap-gene-0.2"/>
</dbReference>